<dbReference type="InterPro" id="IPR000182">
    <property type="entry name" value="GNAT_dom"/>
</dbReference>
<proteinExistence type="predicted"/>
<dbReference type="GO" id="GO:0016747">
    <property type="term" value="F:acyltransferase activity, transferring groups other than amino-acyl groups"/>
    <property type="evidence" value="ECO:0007669"/>
    <property type="project" value="InterPro"/>
</dbReference>
<dbReference type="Proteomes" id="UP000601223">
    <property type="component" value="Unassembled WGS sequence"/>
</dbReference>
<evidence type="ECO:0000313" key="3">
    <source>
        <dbReference type="Proteomes" id="UP000601223"/>
    </source>
</evidence>
<dbReference type="Gene3D" id="3.40.630.30">
    <property type="match status" value="1"/>
</dbReference>
<organism evidence="2 3">
    <name type="scientific">Catellatospora bangladeshensis</name>
    <dbReference type="NCBI Taxonomy" id="310355"/>
    <lineage>
        <taxon>Bacteria</taxon>
        <taxon>Bacillati</taxon>
        <taxon>Actinomycetota</taxon>
        <taxon>Actinomycetes</taxon>
        <taxon>Micromonosporales</taxon>
        <taxon>Micromonosporaceae</taxon>
        <taxon>Catellatospora</taxon>
    </lineage>
</organism>
<dbReference type="InterPro" id="IPR016181">
    <property type="entry name" value="Acyl_CoA_acyltransferase"/>
</dbReference>
<gene>
    <name evidence="2" type="ORF">Cba03nite_73650</name>
</gene>
<sequence length="179" mass="18719">MMLDIERQLSSGATAVEIVFRGADETDLAQVLDLHARCSPESLRRRYTSGAGAPSPARIARTLAPEAGHTLLATVVGGADDGRAVAMGQLFHTGDGCGEIAFLVADAWQRCGLGTELARRLTVLAPALGHGGVVAHVLSLNQPALRMLRRLAADGALDPSWEYDGPLVTMRSAVGAPRG</sequence>
<dbReference type="SUPFAM" id="SSF55729">
    <property type="entry name" value="Acyl-CoA N-acyltransferases (Nat)"/>
    <property type="match status" value="1"/>
</dbReference>
<dbReference type="EMBL" id="BONF01000056">
    <property type="protein sequence ID" value="GIF86016.1"/>
    <property type="molecule type" value="Genomic_DNA"/>
</dbReference>
<protein>
    <recommendedName>
        <fullName evidence="1">N-acetyltransferase domain-containing protein</fullName>
    </recommendedName>
</protein>
<dbReference type="PROSITE" id="PS51186">
    <property type="entry name" value="GNAT"/>
    <property type="match status" value="1"/>
</dbReference>
<dbReference type="RefSeq" id="WP_203756686.1">
    <property type="nucleotide sequence ID" value="NZ_BONF01000056.1"/>
</dbReference>
<evidence type="ECO:0000313" key="2">
    <source>
        <dbReference type="EMBL" id="GIF86016.1"/>
    </source>
</evidence>
<name>A0A8J3JJK7_9ACTN</name>
<dbReference type="AlphaFoldDB" id="A0A8J3JJK7"/>
<reference evidence="2 3" key="1">
    <citation type="submission" date="2021-01" db="EMBL/GenBank/DDBJ databases">
        <title>Whole genome shotgun sequence of Catellatospora bangladeshensis NBRC 107357.</title>
        <authorList>
            <person name="Komaki H."/>
            <person name="Tamura T."/>
        </authorList>
    </citation>
    <scope>NUCLEOTIDE SEQUENCE [LARGE SCALE GENOMIC DNA]</scope>
    <source>
        <strain evidence="2 3">NBRC 107357</strain>
    </source>
</reference>
<feature type="domain" description="N-acetyltransferase" evidence="1">
    <location>
        <begin position="18"/>
        <end position="175"/>
    </location>
</feature>
<comment type="caution">
    <text evidence="2">The sequence shown here is derived from an EMBL/GenBank/DDBJ whole genome shotgun (WGS) entry which is preliminary data.</text>
</comment>
<keyword evidence="3" id="KW-1185">Reference proteome</keyword>
<dbReference type="Pfam" id="PF00583">
    <property type="entry name" value="Acetyltransf_1"/>
    <property type="match status" value="1"/>
</dbReference>
<accession>A0A8J3JJK7</accession>
<evidence type="ECO:0000259" key="1">
    <source>
        <dbReference type="PROSITE" id="PS51186"/>
    </source>
</evidence>